<dbReference type="STRING" id="1702221.AALO17_04780"/>
<dbReference type="EC" id="5.4.99.12" evidence="4"/>
<evidence type="ECO:0000256" key="5">
    <source>
        <dbReference type="PIRSR" id="PIRSR001430-1"/>
    </source>
</evidence>
<evidence type="ECO:0000259" key="8">
    <source>
        <dbReference type="Pfam" id="PF01416"/>
    </source>
</evidence>
<dbReference type="InterPro" id="IPR020095">
    <property type="entry name" value="PsdUridine_synth_TruA_C"/>
</dbReference>
<sequence length="273" mass="31478">MTDPVSGLQRFCALVQYDGTDYAGWQRQVNALSIQQVIEEALEKLMGNPVRITASGRTDTGVHALGQVFHFDARPGIRYEAALNTLLPKDIRILEVRPAAPDFHARFSARKKRYDYWMTSRQPDPFTWRYKWFRPKKPDPGRMREAAAFLLGTHDFTSFTNCHHHPDKSLVRTVTRLEILEEGEDIHLVFEGTGFLRYQVRMMTAVLDAAGRGRIEPQDVRRMLEMKDKHASRYNAPAHGLFLTRVWYDPGAADWTKTAAKGRMKDDYEHTEP</sequence>
<dbReference type="InterPro" id="IPR020097">
    <property type="entry name" value="PsdUridine_synth_TruA_a/b_dom"/>
</dbReference>
<dbReference type="FunFam" id="3.30.70.580:FF:000001">
    <property type="entry name" value="tRNA pseudouridine synthase A"/>
    <property type="match status" value="1"/>
</dbReference>
<dbReference type="PANTHER" id="PTHR11142">
    <property type="entry name" value="PSEUDOURIDYLATE SYNTHASE"/>
    <property type="match status" value="1"/>
</dbReference>
<gene>
    <name evidence="4" type="primary">truA</name>
    <name evidence="9" type="ORF">AALO17_04780</name>
</gene>
<evidence type="ECO:0000256" key="3">
    <source>
        <dbReference type="ARBA" id="ARBA00023235"/>
    </source>
</evidence>
<dbReference type="InterPro" id="IPR001406">
    <property type="entry name" value="PsdUridine_synth_TruA"/>
</dbReference>
<reference evidence="9 10" key="1">
    <citation type="journal article" date="2016" name="Gut Pathog.">
        <title>Whole genome sequencing of "Faecalibaculum rodentium" ALO17, isolated from C57BL/6J laboratory mouse feces.</title>
        <authorList>
            <person name="Lim S."/>
            <person name="Chang D.H."/>
            <person name="Ahn S."/>
            <person name="Kim B.C."/>
        </authorList>
    </citation>
    <scope>NUCLEOTIDE SEQUENCE [LARGE SCALE GENOMIC DNA]</scope>
    <source>
        <strain evidence="9 10">Alo17</strain>
    </source>
</reference>
<evidence type="ECO:0000313" key="9">
    <source>
        <dbReference type="EMBL" id="AMK53612.1"/>
    </source>
</evidence>
<dbReference type="InterPro" id="IPR020094">
    <property type="entry name" value="TruA/RsuA/RluB/E/F_N"/>
</dbReference>
<organism evidence="9 10">
    <name type="scientific">Faecalibaculum rodentium</name>
    <dbReference type="NCBI Taxonomy" id="1702221"/>
    <lineage>
        <taxon>Bacteria</taxon>
        <taxon>Bacillati</taxon>
        <taxon>Bacillota</taxon>
        <taxon>Erysipelotrichia</taxon>
        <taxon>Erysipelotrichales</taxon>
        <taxon>Erysipelotrichaceae</taxon>
        <taxon>Faecalibaculum</taxon>
    </lineage>
</organism>
<feature type="active site" description="Nucleophile" evidence="4 5">
    <location>
        <position position="59"/>
    </location>
</feature>
<comment type="subunit">
    <text evidence="4">Homodimer.</text>
</comment>
<dbReference type="EMBL" id="CP011391">
    <property type="protein sequence ID" value="AMK53612.1"/>
    <property type="molecule type" value="Genomic_DNA"/>
</dbReference>
<dbReference type="SUPFAM" id="SSF55120">
    <property type="entry name" value="Pseudouridine synthase"/>
    <property type="match status" value="1"/>
</dbReference>
<dbReference type="NCBIfam" id="TIGR00071">
    <property type="entry name" value="hisT_truA"/>
    <property type="match status" value="1"/>
</dbReference>
<protein>
    <recommendedName>
        <fullName evidence="4">tRNA pseudouridine synthase A</fullName>
        <ecNumber evidence="4">5.4.99.12</ecNumber>
    </recommendedName>
    <alternativeName>
        <fullName evidence="4">tRNA pseudouridine(38-40) synthase</fullName>
    </alternativeName>
    <alternativeName>
        <fullName evidence="4">tRNA pseudouridylate synthase I</fullName>
    </alternativeName>
    <alternativeName>
        <fullName evidence="4">tRNA-uridine isomerase I</fullName>
    </alternativeName>
</protein>
<evidence type="ECO:0000256" key="1">
    <source>
        <dbReference type="ARBA" id="ARBA00009375"/>
    </source>
</evidence>
<keyword evidence="3 4" id="KW-0413">Isomerase</keyword>
<dbReference type="CDD" id="cd02570">
    <property type="entry name" value="PseudoU_synth_EcTruA"/>
    <property type="match status" value="1"/>
</dbReference>
<evidence type="ECO:0000256" key="7">
    <source>
        <dbReference type="RuleBase" id="RU003792"/>
    </source>
</evidence>
<dbReference type="PATRIC" id="fig|1702221.3.peg.461"/>
<dbReference type="GeneID" id="78477329"/>
<keyword evidence="10" id="KW-1185">Reference proteome</keyword>
<feature type="binding site" evidence="4 6">
    <location>
        <position position="114"/>
    </location>
    <ligand>
        <name>substrate</name>
    </ligand>
</feature>
<evidence type="ECO:0000313" key="10">
    <source>
        <dbReference type="Proteomes" id="UP000069771"/>
    </source>
</evidence>
<feature type="domain" description="Pseudouridine synthase I TruA alpha/beta" evidence="8">
    <location>
        <begin position="146"/>
        <end position="249"/>
    </location>
</feature>
<proteinExistence type="inferred from homology"/>
<dbReference type="Gene3D" id="3.30.70.660">
    <property type="entry name" value="Pseudouridine synthase I, catalytic domain, C-terminal subdomain"/>
    <property type="match status" value="1"/>
</dbReference>
<dbReference type="GO" id="GO:0003723">
    <property type="term" value="F:RNA binding"/>
    <property type="evidence" value="ECO:0007669"/>
    <property type="project" value="InterPro"/>
</dbReference>
<comment type="catalytic activity">
    <reaction evidence="4 7">
        <text>uridine(38/39/40) in tRNA = pseudouridine(38/39/40) in tRNA</text>
        <dbReference type="Rhea" id="RHEA:22376"/>
        <dbReference type="Rhea" id="RHEA-COMP:10085"/>
        <dbReference type="Rhea" id="RHEA-COMP:10087"/>
        <dbReference type="ChEBI" id="CHEBI:65314"/>
        <dbReference type="ChEBI" id="CHEBI:65315"/>
        <dbReference type="EC" id="5.4.99.12"/>
    </reaction>
</comment>
<dbReference type="HAMAP" id="MF_00171">
    <property type="entry name" value="TruA"/>
    <property type="match status" value="1"/>
</dbReference>
<dbReference type="AlphaFoldDB" id="A0A140DSI5"/>
<dbReference type="PANTHER" id="PTHR11142:SF0">
    <property type="entry name" value="TRNA PSEUDOURIDINE SYNTHASE-LIKE 1"/>
    <property type="match status" value="1"/>
</dbReference>
<accession>A0A140DSI5</accession>
<evidence type="ECO:0000256" key="6">
    <source>
        <dbReference type="PIRSR" id="PIRSR001430-2"/>
    </source>
</evidence>
<dbReference type="RefSeq" id="WP_145907443.1">
    <property type="nucleotide sequence ID" value="NZ_CANRYF010000014.1"/>
</dbReference>
<dbReference type="GO" id="GO:0160147">
    <property type="term" value="F:tRNA pseudouridine(38-40) synthase activity"/>
    <property type="evidence" value="ECO:0007669"/>
    <property type="project" value="UniProtKB-EC"/>
</dbReference>
<dbReference type="PIRSF" id="PIRSF001430">
    <property type="entry name" value="tRNA_psdUrid_synth"/>
    <property type="match status" value="1"/>
</dbReference>
<dbReference type="OrthoDB" id="9811823at2"/>
<dbReference type="Pfam" id="PF01416">
    <property type="entry name" value="PseudoU_synth_1"/>
    <property type="match status" value="2"/>
</dbReference>
<keyword evidence="2 4" id="KW-0819">tRNA processing</keyword>
<dbReference type="InterPro" id="IPR020103">
    <property type="entry name" value="PsdUridine_synth_cat_dom_sf"/>
</dbReference>
<dbReference type="Proteomes" id="UP000069771">
    <property type="component" value="Chromosome"/>
</dbReference>
<comment type="similarity">
    <text evidence="1 4 7">Belongs to the tRNA pseudouridine synthase TruA family.</text>
</comment>
<dbReference type="GO" id="GO:0031119">
    <property type="term" value="P:tRNA pseudouridine synthesis"/>
    <property type="evidence" value="ECO:0007669"/>
    <property type="project" value="UniProtKB-UniRule"/>
</dbReference>
<feature type="domain" description="Pseudouridine synthase I TruA alpha/beta" evidence="8">
    <location>
        <begin position="13"/>
        <end position="107"/>
    </location>
</feature>
<dbReference type="KEGG" id="fro:AALO17_04780"/>
<evidence type="ECO:0000256" key="4">
    <source>
        <dbReference type="HAMAP-Rule" id="MF_00171"/>
    </source>
</evidence>
<evidence type="ECO:0000256" key="2">
    <source>
        <dbReference type="ARBA" id="ARBA00022694"/>
    </source>
</evidence>
<comment type="function">
    <text evidence="4">Formation of pseudouridine at positions 38, 39 and 40 in the anticodon stem and loop of transfer RNAs.</text>
</comment>
<comment type="caution">
    <text evidence="4">Lacks conserved residue(s) required for the propagation of feature annotation.</text>
</comment>
<name>A0A140DSI5_9FIRM</name>
<dbReference type="Gene3D" id="3.30.70.580">
    <property type="entry name" value="Pseudouridine synthase I, catalytic domain, N-terminal subdomain"/>
    <property type="match status" value="1"/>
</dbReference>